<organism evidence="2 3">
    <name type="scientific">Sphingomonas ginsenosidimutans</name>
    <dbReference type="NCBI Taxonomy" id="862134"/>
    <lineage>
        <taxon>Bacteria</taxon>
        <taxon>Pseudomonadati</taxon>
        <taxon>Pseudomonadota</taxon>
        <taxon>Alphaproteobacteria</taxon>
        <taxon>Sphingomonadales</taxon>
        <taxon>Sphingomonadaceae</taxon>
        <taxon>Sphingomonas</taxon>
    </lineage>
</organism>
<gene>
    <name evidence="2" type="ORF">COA17_07920</name>
</gene>
<dbReference type="AlphaFoldDB" id="A0A2A4I0Q6"/>
<proteinExistence type="predicted"/>
<dbReference type="InterPro" id="IPR038303">
    <property type="entry name" value="HdeA/HdeB_sf"/>
</dbReference>
<keyword evidence="1" id="KW-0732">Signal</keyword>
<protein>
    <submittedName>
        <fullName evidence="2">Uncharacterized protein</fullName>
    </submittedName>
</protein>
<dbReference type="InterPro" id="IPR036831">
    <property type="entry name" value="HdeA_sf"/>
</dbReference>
<feature type="signal peptide" evidence="1">
    <location>
        <begin position="1"/>
        <end position="22"/>
    </location>
</feature>
<comment type="caution">
    <text evidence="2">The sequence shown here is derived from an EMBL/GenBank/DDBJ whole genome shotgun (WGS) entry which is preliminary data.</text>
</comment>
<evidence type="ECO:0000256" key="1">
    <source>
        <dbReference type="SAM" id="SignalP"/>
    </source>
</evidence>
<dbReference type="SUPFAM" id="SSF47752">
    <property type="entry name" value="Protein HNS-dependent expression A, HdeA"/>
    <property type="match status" value="1"/>
</dbReference>
<evidence type="ECO:0000313" key="2">
    <source>
        <dbReference type="EMBL" id="PCG09759.1"/>
    </source>
</evidence>
<keyword evidence="3" id="KW-1185">Reference proteome</keyword>
<dbReference type="GO" id="GO:0030288">
    <property type="term" value="C:outer membrane-bounded periplasmic space"/>
    <property type="evidence" value="ECO:0007669"/>
    <property type="project" value="InterPro"/>
</dbReference>
<reference evidence="2 3" key="1">
    <citation type="submission" date="2017-09" db="EMBL/GenBank/DDBJ databases">
        <title>Sphingomonas ginsenosidimutans KACC 14949, whole genome shotgun sequence.</title>
        <authorList>
            <person name="Feng G."/>
            <person name="Zhu H."/>
        </authorList>
    </citation>
    <scope>NUCLEOTIDE SEQUENCE [LARGE SCALE GENOMIC DNA]</scope>
    <source>
        <strain evidence="2 3">KACC 14949</strain>
    </source>
</reference>
<dbReference type="Gene3D" id="1.10.890.10">
    <property type="entry name" value="HNS-dependent expression A"/>
    <property type="match status" value="1"/>
</dbReference>
<dbReference type="GO" id="GO:0071468">
    <property type="term" value="P:cellular response to acidic pH"/>
    <property type="evidence" value="ECO:0007669"/>
    <property type="project" value="InterPro"/>
</dbReference>
<sequence length="123" mass="12947">MNRIMIGIVGAAMMASAGTAFAAPALREQAVVPGSGGARYVAMLSDRGQDFTAVCGDRAGVDAIFQPEAVSWNVAPAGKGHERVTEDVRGLERLVPVSVETCRVNAGDHFDHAVRQAMRQHAS</sequence>
<accession>A0A2A4I0Q6</accession>
<dbReference type="EMBL" id="NWVD01000002">
    <property type="protein sequence ID" value="PCG09759.1"/>
    <property type="molecule type" value="Genomic_DNA"/>
</dbReference>
<dbReference type="Proteomes" id="UP000218784">
    <property type="component" value="Unassembled WGS sequence"/>
</dbReference>
<name>A0A2A4I0Q6_9SPHN</name>
<evidence type="ECO:0000313" key="3">
    <source>
        <dbReference type="Proteomes" id="UP000218784"/>
    </source>
</evidence>
<feature type="chain" id="PRO_5012449735" evidence="1">
    <location>
        <begin position="23"/>
        <end position="123"/>
    </location>
</feature>